<dbReference type="Proteomes" id="UP000198928">
    <property type="component" value="Unassembled WGS sequence"/>
</dbReference>
<evidence type="ECO:0000256" key="1">
    <source>
        <dbReference type="SAM" id="MobiDB-lite"/>
    </source>
</evidence>
<dbReference type="Pfam" id="PF03432">
    <property type="entry name" value="Relaxase"/>
    <property type="match status" value="1"/>
</dbReference>
<feature type="region of interest" description="Disordered" evidence="1">
    <location>
        <begin position="523"/>
        <end position="565"/>
    </location>
</feature>
<proteinExistence type="predicted"/>
<gene>
    <name evidence="3" type="ORF">SAMN05192584_101198</name>
</gene>
<name>A0A1I3U008_9ACTN</name>
<evidence type="ECO:0000259" key="2">
    <source>
        <dbReference type="Pfam" id="PF03432"/>
    </source>
</evidence>
<dbReference type="OrthoDB" id="4382201at2"/>
<feature type="compositionally biased region" description="Low complexity" evidence="1">
    <location>
        <begin position="524"/>
        <end position="556"/>
    </location>
</feature>
<organism evidence="3 4">
    <name type="scientific">Streptomyces pini</name>
    <dbReference type="NCBI Taxonomy" id="1520580"/>
    <lineage>
        <taxon>Bacteria</taxon>
        <taxon>Bacillati</taxon>
        <taxon>Actinomycetota</taxon>
        <taxon>Actinomycetes</taxon>
        <taxon>Kitasatosporales</taxon>
        <taxon>Streptomycetaceae</taxon>
        <taxon>Streptomyces</taxon>
    </lineage>
</organism>
<dbReference type="EMBL" id="FOSG01000001">
    <property type="protein sequence ID" value="SFJ76315.1"/>
    <property type="molecule type" value="Genomic_DNA"/>
</dbReference>
<feature type="compositionally biased region" description="Basic and acidic residues" evidence="1">
    <location>
        <begin position="174"/>
        <end position="188"/>
    </location>
</feature>
<dbReference type="AlphaFoldDB" id="A0A1I3U008"/>
<feature type="domain" description="MobA/VirD2-like nuclease" evidence="2">
    <location>
        <begin position="67"/>
        <end position="167"/>
    </location>
</feature>
<dbReference type="RefSeq" id="WP_093846730.1">
    <property type="nucleotide sequence ID" value="NZ_FOSG01000001.1"/>
</dbReference>
<reference evidence="4" key="1">
    <citation type="submission" date="2016-10" db="EMBL/GenBank/DDBJ databases">
        <authorList>
            <person name="Varghese N."/>
            <person name="Submissions S."/>
        </authorList>
    </citation>
    <scope>NUCLEOTIDE SEQUENCE [LARGE SCALE GENOMIC DNA]</scope>
    <source>
        <strain evidence="4">PL19</strain>
    </source>
</reference>
<dbReference type="InterPro" id="IPR005094">
    <property type="entry name" value="Endonuclease_MobA/VirD2"/>
</dbReference>
<feature type="region of interest" description="Disordered" evidence="1">
    <location>
        <begin position="174"/>
        <end position="200"/>
    </location>
</feature>
<evidence type="ECO:0000313" key="3">
    <source>
        <dbReference type="EMBL" id="SFJ76315.1"/>
    </source>
</evidence>
<evidence type="ECO:0000313" key="4">
    <source>
        <dbReference type="Proteomes" id="UP000198928"/>
    </source>
</evidence>
<sequence>MIAKISSGKNTAGLIRYLFGPGRANEHTDPHLVASWDGFAPDPGRTTDPAATRKLLVADLDLRVKQARRLGRAPERHVWHCSLRAAPEDRHLTDREWAAIARRVVAATGIAPHGDLDGCRWVAVRHAPDHIHIAATTVRGDLREARHWNDYLTADRELAAIEAEYGLRQVVRGDRTAAKRPTRAEQEKARRHGRQKTSRERLRTTVRQLVSIATSPEEFLHLLDGVEGVLVDVQHFPSGDVRGYKVAAEGDTNAAGQPVWFSGSALASDLSYPKIAERLTAIETPPAIESSSLRRPNLWHQATAAAERIPHHLDRGHDTAAQAHIAAFGEALDMLPLLAPRHLRSQLQQAASVFERASRSRIRAKQGQARALRGAVRALRTAPITGDGLAMFLDVAVLVVIAAARWHQARQHDQQVAAAHQALVHLQAAYQQAVAQSLAALAQHKPPARTVERHAQHIRAVLPNYAERVLDDPAWPALAAVLTQAETVGHVPRQLLQHAARQRALDNARSPARTLTWRIRRLGTRPAPSARARAAQARATAQRSAAPVHSAATAVAPQPPHAQGR</sequence>
<keyword evidence="4" id="KW-1185">Reference proteome</keyword>
<protein>
    <recommendedName>
        <fullName evidence="2">MobA/VirD2-like nuclease domain-containing protein</fullName>
    </recommendedName>
</protein>
<accession>A0A1I3U008</accession>